<evidence type="ECO:0000313" key="4">
    <source>
        <dbReference type="Proteomes" id="UP001250791"/>
    </source>
</evidence>
<dbReference type="InterPro" id="IPR005479">
    <property type="entry name" value="CPAse_ATP-bd"/>
</dbReference>
<dbReference type="PROSITE" id="PS00867">
    <property type="entry name" value="CPSASE_2"/>
    <property type="match status" value="1"/>
</dbReference>
<sequence length="412" mass="45719">MVHKIALLRSVEVQQAHPYLASIAASFKSSNVSAKLYYTDGDCSEDDFPGAIEKLAPDVTPEAIVDRLLSWGAEGVISLSIPDENTMRDAVVKTKLLKHGIPTITHPLPTAYLLSNKWETKQAIRRHGLATPDGVLLDGDLLNRRNLPVPAYQDFVRSKCDEIGFPLLTKPLWDCLGNGIRYLTDSTAVEAYLNSPYNGNVVLEQCVIGQLCSVEIVGRDGNYIIQPLIWKGLTAPELSFPFTQVRHTARIPAAEHDFVPVSDELRTFCIELNIEGVVEVEMIYANNLFYIIEINPRVSGSTTLSIAASHFNTFDALAHMALGKWPEFASTFRGNNSFALQFPYLQSRNASKSNKVKIVRQSDFHINNQKYANAVVVCAPEYLSDLGAWIDDYFLLDERTAKVIEGVISGQT</sequence>
<gene>
    <name evidence="3" type="ORF">J2W52_005193</name>
</gene>
<protein>
    <submittedName>
        <fullName evidence="3">Biotin carboxylase</fullName>
    </submittedName>
</protein>
<dbReference type="Gene3D" id="3.30.470.20">
    <property type="entry name" value="ATP-grasp fold, B domain"/>
    <property type="match status" value="1"/>
</dbReference>
<keyword evidence="1" id="KW-0067">ATP-binding</keyword>
<name>A0ABU1SX44_9HYPH</name>
<keyword evidence="1" id="KW-0547">Nucleotide-binding</keyword>
<keyword evidence="4" id="KW-1185">Reference proteome</keyword>
<dbReference type="Proteomes" id="UP001250791">
    <property type="component" value="Unassembled WGS sequence"/>
</dbReference>
<dbReference type="InterPro" id="IPR011761">
    <property type="entry name" value="ATP-grasp"/>
</dbReference>
<evidence type="ECO:0000313" key="3">
    <source>
        <dbReference type="EMBL" id="MDR6903560.1"/>
    </source>
</evidence>
<reference evidence="3 4" key="1">
    <citation type="submission" date="2023-07" db="EMBL/GenBank/DDBJ databases">
        <title>Sorghum-associated microbial communities from plants grown in Nebraska, USA.</title>
        <authorList>
            <person name="Schachtman D."/>
        </authorList>
    </citation>
    <scope>NUCLEOTIDE SEQUENCE [LARGE SCALE GENOMIC DNA]</scope>
    <source>
        <strain evidence="3 4">3199</strain>
    </source>
</reference>
<comment type="caution">
    <text evidence="3">The sequence shown here is derived from an EMBL/GenBank/DDBJ whole genome shotgun (WGS) entry which is preliminary data.</text>
</comment>
<dbReference type="Pfam" id="PF02655">
    <property type="entry name" value="ATP-grasp_3"/>
    <property type="match status" value="1"/>
</dbReference>
<dbReference type="InterPro" id="IPR003806">
    <property type="entry name" value="ATP-grasp_PylC-type"/>
</dbReference>
<organism evidence="3 4">
    <name type="scientific">Rhizobium miluonense</name>
    <dbReference type="NCBI Taxonomy" id="411945"/>
    <lineage>
        <taxon>Bacteria</taxon>
        <taxon>Pseudomonadati</taxon>
        <taxon>Pseudomonadota</taxon>
        <taxon>Alphaproteobacteria</taxon>
        <taxon>Hyphomicrobiales</taxon>
        <taxon>Rhizobiaceae</taxon>
        <taxon>Rhizobium/Agrobacterium group</taxon>
        <taxon>Rhizobium</taxon>
    </lineage>
</organism>
<dbReference type="RefSeq" id="WP_310234871.1">
    <property type="nucleotide sequence ID" value="NZ_JAVDUP010000008.1"/>
</dbReference>
<dbReference type="EMBL" id="JAVDUP010000008">
    <property type="protein sequence ID" value="MDR6903560.1"/>
    <property type="molecule type" value="Genomic_DNA"/>
</dbReference>
<dbReference type="PROSITE" id="PS50975">
    <property type="entry name" value="ATP_GRASP"/>
    <property type="match status" value="1"/>
</dbReference>
<proteinExistence type="predicted"/>
<evidence type="ECO:0000259" key="2">
    <source>
        <dbReference type="PROSITE" id="PS50975"/>
    </source>
</evidence>
<evidence type="ECO:0000256" key="1">
    <source>
        <dbReference type="PROSITE-ProRule" id="PRU00409"/>
    </source>
</evidence>
<accession>A0ABU1SX44</accession>
<feature type="domain" description="ATP-grasp" evidence="2">
    <location>
        <begin position="121"/>
        <end position="322"/>
    </location>
</feature>
<dbReference type="SUPFAM" id="SSF56059">
    <property type="entry name" value="Glutathione synthetase ATP-binding domain-like"/>
    <property type="match status" value="1"/>
</dbReference>